<evidence type="ECO:0000313" key="3">
    <source>
        <dbReference type="Proteomes" id="UP001298753"/>
    </source>
</evidence>
<name>A0AAW4VWZ0_9FIRM</name>
<reference evidence="2 3" key="1">
    <citation type="submission" date="2021-10" db="EMBL/GenBank/DDBJ databases">
        <title>Anaerobic single-cell dispensing facilitates the cultivation of human gut bacteria.</title>
        <authorList>
            <person name="Afrizal A."/>
        </authorList>
    </citation>
    <scope>NUCLEOTIDE SEQUENCE [LARGE SCALE GENOMIC DNA]</scope>
    <source>
        <strain evidence="2 3">CLA-AA-H270</strain>
    </source>
</reference>
<dbReference type="Proteomes" id="UP001298753">
    <property type="component" value="Unassembled WGS sequence"/>
</dbReference>
<dbReference type="EMBL" id="JAJEPX010000001">
    <property type="protein sequence ID" value="MCC2175633.1"/>
    <property type="molecule type" value="Genomic_DNA"/>
</dbReference>
<proteinExistence type="predicted"/>
<keyword evidence="1" id="KW-0732">Signal</keyword>
<protein>
    <submittedName>
        <fullName evidence="2">S-layer homology domain-containing protein</fullName>
    </submittedName>
</protein>
<feature type="signal peptide" evidence="1">
    <location>
        <begin position="1"/>
        <end position="23"/>
    </location>
</feature>
<feature type="chain" id="PRO_5043363698" evidence="1">
    <location>
        <begin position="24"/>
        <end position="446"/>
    </location>
</feature>
<comment type="caution">
    <text evidence="2">The sequence shown here is derived from an EMBL/GenBank/DDBJ whole genome shotgun (WGS) entry which is preliminary data.</text>
</comment>
<evidence type="ECO:0000256" key="1">
    <source>
        <dbReference type="SAM" id="SignalP"/>
    </source>
</evidence>
<dbReference type="GeneID" id="98660478"/>
<evidence type="ECO:0000313" key="2">
    <source>
        <dbReference type="EMBL" id="MCC2175633.1"/>
    </source>
</evidence>
<gene>
    <name evidence="2" type="ORF">LKD22_00565</name>
</gene>
<keyword evidence="3" id="KW-1185">Reference proteome</keyword>
<dbReference type="RefSeq" id="WP_227599912.1">
    <property type="nucleotide sequence ID" value="NZ_JAJEPX010000001.1"/>
</dbReference>
<accession>A0AAW4VWZ0</accession>
<organism evidence="2 3">
    <name type="scientific">Agathobaculum butyriciproducens</name>
    <dbReference type="NCBI Taxonomy" id="1628085"/>
    <lineage>
        <taxon>Bacteria</taxon>
        <taxon>Bacillati</taxon>
        <taxon>Bacillota</taxon>
        <taxon>Clostridia</taxon>
        <taxon>Eubacteriales</taxon>
        <taxon>Butyricicoccaceae</taxon>
        <taxon>Agathobaculum</taxon>
    </lineage>
</organism>
<sequence>MKKMRIALASMLVAAGITATAGAANFTNCADRLKDVGLFQGTNQGYQLDKAPTRAEASAMLVRLLGKEEEAKGLTYTAPFTDLVGWEKPYVQYLYDNGLANGTSATAYNPTGKCSAQMYTTFLLRALGYSDAKGDFTYAKALDFGEQVGLVDDINCSTKNFLRDNVVAMSLTALDTDVKGSDSILLDKLVADGAVDKTKAASLGAFFADADAFNTAAENTSAESKMAMDMNIKASVKLGSTKLLDMSMPMTIKTDMNLKELDKSVMAFGGKLNMTIDPSLANGGDTSISQDINYYFTNGTYYMDMGAQGKYKMAMSFDDVLNGMEISAMNSSVPVSAIESITKGSGSMTVKYNMNSIFGSDLFDELLGGMLDGVSIKTRDMNVTAKAVNGMLTDTAISGTVDITAEGETISATLNAAAKVTATGDAVKITLPTDLDSYVDLPTEIN</sequence>
<dbReference type="AlphaFoldDB" id="A0AAW4VWZ0"/>